<accession>A0A2T9Z628</accession>
<dbReference type="Proteomes" id="UP000245699">
    <property type="component" value="Unassembled WGS sequence"/>
</dbReference>
<dbReference type="EMBL" id="MBFT01000010">
    <property type="protein sequence ID" value="PVU99994.1"/>
    <property type="molecule type" value="Genomic_DNA"/>
</dbReference>
<sequence length="519" mass="60439">MLIRAASRNEDGMLNFILLQKDEKMHVLDTSMRAKLNYLVNSPLRTISLSLSRLRARIWNALNISSPARREIKKLEMASIPPKPKLSDFKNLFTEAMYISDKLNTRERLIYGKKDKKSLQIKESLTTSTIYNKEIAFLSDGLNHNLPIDEEGVMPQLHNSLALNKSVNRQTYFDSLWFSYEYYLRTLLNKRQWRDAFSELVDIRFKMHRSPSLNLYKRFVRVLGNKKEINLMKEILLMMRTDGVTISSSLYEYAISACMDPSTNKAIESTIHRLTNKGNTNLPVRPKPRLETNNKTNTFEEISKLDKLDFANRNLNKKMENPTNYIYDSETQHLSFPEQAIEIYHMYTEYRQQRAYNMAKKQRDNTFTNNNSKNSKGNVLINNINTKPDYKKSEKDYLSPLSLRTAYYLTQAILTAPIEFLPSLKTPEINDNEISQLLEDYFISGSDELRIKSIIQFYCSELDFELGHSSLIAGIDELVGNARYVRMMVKLPLECFRISKMDNKVNQIVDNARLIGLRL</sequence>
<dbReference type="OrthoDB" id="10461282at2759"/>
<gene>
    <name evidence="1" type="ORF">BB559_000209</name>
</gene>
<evidence type="ECO:0000313" key="1">
    <source>
        <dbReference type="EMBL" id="PVU99994.1"/>
    </source>
</evidence>
<protein>
    <submittedName>
        <fullName evidence="1">Uncharacterized protein</fullName>
    </submittedName>
</protein>
<proteinExistence type="predicted"/>
<dbReference type="AlphaFoldDB" id="A0A2T9Z628"/>
<organism evidence="1 2">
    <name type="scientific">Furculomyces boomerangus</name>
    <dbReference type="NCBI Taxonomy" id="61424"/>
    <lineage>
        <taxon>Eukaryota</taxon>
        <taxon>Fungi</taxon>
        <taxon>Fungi incertae sedis</taxon>
        <taxon>Zoopagomycota</taxon>
        <taxon>Kickxellomycotina</taxon>
        <taxon>Harpellomycetes</taxon>
        <taxon>Harpellales</taxon>
        <taxon>Harpellaceae</taxon>
        <taxon>Furculomyces</taxon>
    </lineage>
</organism>
<comment type="caution">
    <text evidence="1">The sequence shown here is derived from an EMBL/GenBank/DDBJ whole genome shotgun (WGS) entry which is preliminary data.</text>
</comment>
<evidence type="ECO:0000313" key="2">
    <source>
        <dbReference type="Proteomes" id="UP000245699"/>
    </source>
</evidence>
<reference evidence="1 2" key="1">
    <citation type="journal article" date="2018" name="MBio">
        <title>Comparative Genomics Reveals the Core Gene Toolbox for the Fungus-Insect Symbiosis.</title>
        <authorList>
            <person name="Wang Y."/>
            <person name="Stata M."/>
            <person name="Wang W."/>
            <person name="Stajich J.E."/>
            <person name="White M.M."/>
            <person name="Moncalvo J.M."/>
        </authorList>
    </citation>
    <scope>NUCLEOTIDE SEQUENCE [LARGE SCALE GENOMIC DNA]</scope>
    <source>
        <strain evidence="1 2">AUS-77-4</strain>
    </source>
</reference>
<keyword evidence="2" id="KW-1185">Reference proteome</keyword>
<name>A0A2T9Z628_9FUNG</name>